<dbReference type="SUPFAM" id="SSF46894">
    <property type="entry name" value="C-terminal effector domain of the bipartite response regulators"/>
    <property type="match status" value="1"/>
</dbReference>
<dbReference type="GO" id="GO:0006355">
    <property type="term" value="P:regulation of DNA-templated transcription"/>
    <property type="evidence" value="ECO:0007669"/>
    <property type="project" value="InterPro"/>
</dbReference>
<evidence type="ECO:0000256" key="5">
    <source>
        <dbReference type="PROSITE-ProRule" id="PRU01091"/>
    </source>
</evidence>
<dbReference type="Gene3D" id="1.10.10.10">
    <property type="entry name" value="Winged helix-like DNA-binding domain superfamily/Winged helix DNA-binding domain"/>
    <property type="match status" value="1"/>
</dbReference>
<dbReference type="PANTHER" id="PTHR35807:SF1">
    <property type="entry name" value="TRANSCRIPTIONAL REGULATOR REDD"/>
    <property type="match status" value="1"/>
</dbReference>
<dbReference type="Pfam" id="PF00486">
    <property type="entry name" value="Trans_reg_C"/>
    <property type="match status" value="1"/>
</dbReference>
<reference evidence="8 9" key="1">
    <citation type="submission" date="2020-08" db="EMBL/GenBank/DDBJ databases">
        <title>Sequencing the genomes of 1000 actinobacteria strains.</title>
        <authorList>
            <person name="Klenk H.-P."/>
        </authorList>
    </citation>
    <scope>NUCLEOTIDE SEQUENCE [LARGE SCALE GENOMIC DNA]</scope>
    <source>
        <strain evidence="8 9">DSM 45362</strain>
    </source>
</reference>
<dbReference type="SUPFAM" id="SSF48452">
    <property type="entry name" value="TPR-like"/>
    <property type="match status" value="3"/>
</dbReference>
<dbReference type="InterPro" id="IPR049945">
    <property type="entry name" value="AAA_22"/>
</dbReference>
<sequence length="914" mass="98328">MSESGVEFRLLGPLEMRLGGRQVDLGHARGQLVLAALLTDANRTVSVDLLVDRVWGDSPPVSARNTLHSYLSRLRHTLAGAPAVRIDRRKAGYLLDVPAAAVDRLRFEELLRQAFAAEGRQALALFDNALALWRGDAFAGLDAPWLAGLRGGLSQQLLAARTARNEIALHLGEHEALLPGLTLMATQRPTDERIAGQLMLALHRSGRSAEALEHYRSVRDRLVDEQGMDPGAELQNLHHRILSADPDLHRSPQQSSPKPRQLPAPPRLFIGRQESLAALTRSRRVTGLVAITGPGGIGKTWLALRWAEEHQRQFGDGVVYLDLHGYGPANRPLPTETALRVLLEALGAAGPPLTGGVDALAAHYRSAIDGRDVLVILDNARSLDDVLPLLPGGASCFTIVVSRDRLPGLAVHNGVHPMSLPGFDDDDAGRLLTAHLGEARVAAEPAAVAELIGYCAGLPLALAMLAARAANSPQLPLAALVDELRDLSDRLDGLHTGDVSMNLGLVFQQSRDALPASAADLLDLLGLAFGAEVGLAAAASLAGCSLPQARAALSRLVQAHLVTQSGADRYRLHDLVRLYASRRAAELPHAVRDAALRRLVSCYLHTSHHADRLTDPFRPDIALAAAEPGTHPVVLATPSAASAWFAAEIGSLHMAQQVATDNGWDDLVWQLAWSATSHRRRQGHNGDSIAAWLAGLDAARRLGDPAAIGTAQRYLGYLHSMRGDKRAARQLLRDAIGTLSGLDDRRGLAVAHYLLGTIAPRDWQHHLTEARRLFEATDSPTWVACCLNTLGWRNAARGRYREGRELCEQALVRFTAGGDDQGRAAAWESLAVIAQRTGDHDEAARCFRAASDVFDGCGNVVESAAMLVGFGDAKQLTGDLDEAREAWRQALGTYLQQHAAEAAADVRRRLASHS</sequence>
<dbReference type="PANTHER" id="PTHR35807">
    <property type="entry name" value="TRANSCRIPTIONAL REGULATOR REDD-RELATED"/>
    <property type="match status" value="1"/>
</dbReference>
<feature type="DNA-binding region" description="OmpR/PhoB-type" evidence="5">
    <location>
        <begin position="1"/>
        <end position="97"/>
    </location>
</feature>
<dbReference type="InterPro" id="IPR051677">
    <property type="entry name" value="AfsR-DnrI-RedD_regulator"/>
</dbReference>
<dbReference type="InterPro" id="IPR027417">
    <property type="entry name" value="P-loop_NTPase"/>
</dbReference>
<dbReference type="SMART" id="SM00862">
    <property type="entry name" value="Trans_reg_C"/>
    <property type="match status" value="1"/>
</dbReference>
<name>A0A841C5V9_9ACTN</name>
<evidence type="ECO:0000256" key="3">
    <source>
        <dbReference type="ARBA" id="ARBA00023125"/>
    </source>
</evidence>
<keyword evidence="2" id="KW-0805">Transcription regulation</keyword>
<dbReference type="GO" id="GO:0016887">
    <property type="term" value="F:ATP hydrolysis activity"/>
    <property type="evidence" value="ECO:0007669"/>
    <property type="project" value="InterPro"/>
</dbReference>
<dbReference type="Gene3D" id="3.40.50.300">
    <property type="entry name" value="P-loop containing nucleotide triphosphate hydrolases"/>
    <property type="match status" value="1"/>
</dbReference>
<dbReference type="Pfam" id="PF13424">
    <property type="entry name" value="TPR_12"/>
    <property type="match status" value="1"/>
</dbReference>
<dbReference type="CDD" id="cd15831">
    <property type="entry name" value="BTAD"/>
    <property type="match status" value="1"/>
</dbReference>
<evidence type="ECO:0000256" key="4">
    <source>
        <dbReference type="ARBA" id="ARBA00023163"/>
    </source>
</evidence>
<dbReference type="AlphaFoldDB" id="A0A841C5V9"/>
<evidence type="ECO:0000259" key="7">
    <source>
        <dbReference type="PROSITE" id="PS51755"/>
    </source>
</evidence>
<dbReference type="Gene3D" id="1.25.40.10">
    <property type="entry name" value="Tetratricopeptide repeat domain"/>
    <property type="match status" value="3"/>
</dbReference>
<proteinExistence type="inferred from homology"/>
<accession>A0A841C5V9</accession>
<evidence type="ECO:0000256" key="6">
    <source>
        <dbReference type="SAM" id="MobiDB-lite"/>
    </source>
</evidence>
<evidence type="ECO:0000313" key="9">
    <source>
        <dbReference type="Proteomes" id="UP000587527"/>
    </source>
</evidence>
<comment type="similarity">
    <text evidence="1">Belongs to the AfsR/DnrI/RedD regulatory family.</text>
</comment>
<feature type="region of interest" description="Disordered" evidence="6">
    <location>
        <begin position="246"/>
        <end position="266"/>
    </location>
</feature>
<keyword evidence="3 5" id="KW-0238">DNA-binding</keyword>
<comment type="caution">
    <text evidence="8">The sequence shown here is derived from an EMBL/GenBank/DDBJ whole genome shotgun (WGS) entry which is preliminary data.</text>
</comment>
<dbReference type="SUPFAM" id="SSF52540">
    <property type="entry name" value="P-loop containing nucleoside triphosphate hydrolases"/>
    <property type="match status" value="1"/>
</dbReference>
<dbReference type="InterPro" id="IPR011990">
    <property type="entry name" value="TPR-like_helical_dom_sf"/>
</dbReference>
<evidence type="ECO:0000256" key="1">
    <source>
        <dbReference type="ARBA" id="ARBA00005820"/>
    </source>
</evidence>
<evidence type="ECO:0000256" key="2">
    <source>
        <dbReference type="ARBA" id="ARBA00023015"/>
    </source>
</evidence>
<evidence type="ECO:0000313" key="8">
    <source>
        <dbReference type="EMBL" id="MBB5874462.1"/>
    </source>
</evidence>
<keyword evidence="9" id="KW-1185">Reference proteome</keyword>
<dbReference type="InterPro" id="IPR036388">
    <property type="entry name" value="WH-like_DNA-bd_sf"/>
</dbReference>
<dbReference type="Proteomes" id="UP000587527">
    <property type="component" value="Unassembled WGS sequence"/>
</dbReference>
<dbReference type="InterPro" id="IPR001867">
    <property type="entry name" value="OmpR/PhoB-type_DNA-bd"/>
</dbReference>
<keyword evidence="4" id="KW-0804">Transcription</keyword>
<dbReference type="PRINTS" id="PR00364">
    <property type="entry name" value="DISEASERSIST"/>
</dbReference>
<dbReference type="EMBL" id="JACHMN010000003">
    <property type="protein sequence ID" value="MBB5874462.1"/>
    <property type="molecule type" value="Genomic_DNA"/>
</dbReference>
<dbReference type="GO" id="GO:0000160">
    <property type="term" value="P:phosphorelay signal transduction system"/>
    <property type="evidence" value="ECO:0007669"/>
    <property type="project" value="InterPro"/>
</dbReference>
<feature type="domain" description="OmpR/PhoB-type" evidence="7">
    <location>
        <begin position="1"/>
        <end position="97"/>
    </location>
</feature>
<dbReference type="RefSeq" id="WP_184846619.1">
    <property type="nucleotide sequence ID" value="NZ_JACHMN010000003.1"/>
</dbReference>
<dbReference type="InterPro" id="IPR016032">
    <property type="entry name" value="Sig_transdc_resp-reg_C-effctor"/>
</dbReference>
<protein>
    <submittedName>
        <fullName evidence="8">DNA-binding SARP family transcriptional activator</fullName>
    </submittedName>
</protein>
<dbReference type="PROSITE" id="PS51755">
    <property type="entry name" value="OMPR_PHOB"/>
    <property type="match status" value="1"/>
</dbReference>
<organism evidence="8 9">
    <name type="scientific">Allocatelliglobosispora scoriae</name>
    <dbReference type="NCBI Taxonomy" id="643052"/>
    <lineage>
        <taxon>Bacteria</taxon>
        <taxon>Bacillati</taxon>
        <taxon>Actinomycetota</taxon>
        <taxon>Actinomycetes</taxon>
        <taxon>Micromonosporales</taxon>
        <taxon>Micromonosporaceae</taxon>
        <taxon>Allocatelliglobosispora</taxon>
    </lineage>
</organism>
<dbReference type="SMART" id="SM01043">
    <property type="entry name" value="BTAD"/>
    <property type="match status" value="1"/>
</dbReference>
<dbReference type="Pfam" id="PF13401">
    <property type="entry name" value="AAA_22"/>
    <property type="match status" value="1"/>
</dbReference>
<gene>
    <name evidence="8" type="ORF">F4553_007896</name>
</gene>
<dbReference type="InterPro" id="IPR005158">
    <property type="entry name" value="BTAD"/>
</dbReference>
<dbReference type="GO" id="GO:0003677">
    <property type="term" value="F:DNA binding"/>
    <property type="evidence" value="ECO:0007669"/>
    <property type="project" value="UniProtKB-UniRule"/>
</dbReference>
<dbReference type="Pfam" id="PF03704">
    <property type="entry name" value="BTAD"/>
    <property type="match status" value="1"/>
</dbReference>